<dbReference type="InterPro" id="IPR018060">
    <property type="entry name" value="HTH_AraC"/>
</dbReference>
<comment type="caution">
    <text evidence="5">The sequence shown here is derived from an EMBL/GenBank/DDBJ whole genome shotgun (WGS) entry which is preliminary data.</text>
</comment>
<dbReference type="RefSeq" id="WP_107970250.1">
    <property type="nucleotide sequence ID" value="NZ_NWBU01000018.1"/>
</dbReference>
<keyword evidence="1" id="KW-0805">Transcription regulation</keyword>
<dbReference type="PROSITE" id="PS00041">
    <property type="entry name" value="HTH_ARAC_FAMILY_1"/>
    <property type="match status" value="1"/>
</dbReference>
<evidence type="ECO:0000313" key="5">
    <source>
        <dbReference type="EMBL" id="PTQ07474.1"/>
    </source>
</evidence>
<protein>
    <submittedName>
        <fullName evidence="5">AraC family transcriptional regulator</fullName>
    </submittedName>
</protein>
<reference evidence="5 6" key="1">
    <citation type="submission" date="2017-09" db="EMBL/GenBank/DDBJ databases">
        <title>Sphingomonas panjinensis sp.nov., isolated from oil-contaminated soil.</title>
        <authorList>
            <person name="Wang L."/>
            <person name="Chen L."/>
        </authorList>
    </citation>
    <scope>NUCLEOTIDE SEQUENCE [LARGE SCALE GENOMIC DNA]</scope>
    <source>
        <strain evidence="5 6">FW-11</strain>
    </source>
</reference>
<dbReference type="Pfam" id="PF12833">
    <property type="entry name" value="HTH_18"/>
    <property type="match status" value="1"/>
</dbReference>
<keyword evidence="3" id="KW-0804">Transcription</keyword>
<evidence type="ECO:0000256" key="2">
    <source>
        <dbReference type="ARBA" id="ARBA00023125"/>
    </source>
</evidence>
<accession>A0A2T5FTT6</accession>
<organism evidence="5 6">
    <name type="scientific">Sphingomonas oleivorans</name>
    <dbReference type="NCBI Taxonomy" id="1735121"/>
    <lineage>
        <taxon>Bacteria</taxon>
        <taxon>Pseudomonadati</taxon>
        <taxon>Pseudomonadota</taxon>
        <taxon>Alphaproteobacteria</taxon>
        <taxon>Sphingomonadales</taxon>
        <taxon>Sphingomonadaceae</taxon>
        <taxon>Sphingomonas</taxon>
    </lineage>
</organism>
<dbReference type="PANTHER" id="PTHR46796">
    <property type="entry name" value="HTH-TYPE TRANSCRIPTIONAL ACTIVATOR RHAS-RELATED"/>
    <property type="match status" value="1"/>
</dbReference>
<feature type="domain" description="HTH araC/xylS-type" evidence="4">
    <location>
        <begin position="87"/>
        <end position="185"/>
    </location>
</feature>
<keyword evidence="6" id="KW-1185">Reference proteome</keyword>
<dbReference type="PANTHER" id="PTHR46796:SF14">
    <property type="entry name" value="TRANSCRIPTIONAL REGULATORY PROTEIN"/>
    <property type="match status" value="1"/>
</dbReference>
<dbReference type="Proteomes" id="UP000244162">
    <property type="component" value="Unassembled WGS sequence"/>
</dbReference>
<dbReference type="OrthoDB" id="110167at2"/>
<evidence type="ECO:0000256" key="3">
    <source>
        <dbReference type="ARBA" id="ARBA00023163"/>
    </source>
</evidence>
<name>A0A2T5FTT6_9SPHN</name>
<dbReference type="SMART" id="SM00342">
    <property type="entry name" value="HTH_ARAC"/>
    <property type="match status" value="1"/>
</dbReference>
<evidence type="ECO:0000259" key="4">
    <source>
        <dbReference type="PROSITE" id="PS01124"/>
    </source>
</evidence>
<proteinExistence type="predicted"/>
<dbReference type="SUPFAM" id="SSF46689">
    <property type="entry name" value="Homeodomain-like"/>
    <property type="match status" value="2"/>
</dbReference>
<keyword evidence="2" id="KW-0238">DNA-binding</keyword>
<dbReference type="GO" id="GO:0003700">
    <property type="term" value="F:DNA-binding transcription factor activity"/>
    <property type="evidence" value="ECO:0007669"/>
    <property type="project" value="InterPro"/>
</dbReference>
<dbReference type="PROSITE" id="PS01124">
    <property type="entry name" value="HTH_ARAC_FAMILY_2"/>
    <property type="match status" value="1"/>
</dbReference>
<dbReference type="InterPro" id="IPR009057">
    <property type="entry name" value="Homeodomain-like_sf"/>
</dbReference>
<dbReference type="InterPro" id="IPR050204">
    <property type="entry name" value="AraC_XylS_family_regulators"/>
</dbReference>
<dbReference type="GO" id="GO:0043565">
    <property type="term" value="F:sequence-specific DNA binding"/>
    <property type="evidence" value="ECO:0007669"/>
    <property type="project" value="InterPro"/>
</dbReference>
<evidence type="ECO:0000313" key="6">
    <source>
        <dbReference type="Proteomes" id="UP000244162"/>
    </source>
</evidence>
<sequence>MKVTPVCQRTQEVPPAHAVFPLPLAAKLVADADEAIEGDPALARACLRQIALLIEGCDPEGSRASIRLRPVSVDGPVRGGLATWQIRLVAAHIEANLSDTIHVETLAEIARLSSGHFCRAFKTSIGETPHTHIVRRRLERAKMLMLTTSETLSQIACACGLTDQAHLTRLFRQHVGDTPLNWRRKWRQAA</sequence>
<dbReference type="Gene3D" id="1.10.10.60">
    <property type="entry name" value="Homeodomain-like"/>
    <property type="match status" value="1"/>
</dbReference>
<gene>
    <name evidence="5" type="ORF">CLG96_18235</name>
</gene>
<evidence type="ECO:0000256" key="1">
    <source>
        <dbReference type="ARBA" id="ARBA00023015"/>
    </source>
</evidence>
<dbReference type="AlphaFoldDB" id="A0A2T5FTT6"/>
<dbReference type="EMBL" id="NWBU01000018">
    <property type="protein sequence ID" value="PTQ07474.1"/>
    <property type="molecule type" value="Genomic_DNA"/>
</dbReference>
<dbReference type="InterPro" id="IPR018062">
    <property type="entry name" value="HTH_AraC-typ_CS"/>
</dbReference>